<evidence type="ECO:0000313" key="1">
    <source>
        <dbReference type="EMBL" id="AXE39102.1"/>
    </source>
</evidence>
<evidence type="ECO:0000313" key="2">
    <source>
        <dbReference type="Proteomes" id="UP000251995"/>
    </source>
</evidence>
<reference evidence="1 2" key="1">
    <citation type="submission" date="2017-12" db="EMBL/GenBank/DDBJ databases">
        <title>The whole genome sequence of the Acidipropionibacterium virtanenii sp. nov. type strain JS278.</title>
        <authorList>
            <person name="Laine P."/>
            <person name="Deptula P."/>
            <person name="Varmanen P."/>
            <person name="Auvinen P."/>
        </authorList>
    </citation>
    <scope>NUCLEOTIDE SEQUENCE [LARGE SCALE GENOMIC DNA]</scope>
    <source>
        <strain evidence="1 2">JS278</strain>
    </source>
</reference>
<dbReference type="KEGG" id="acij:JS278_01946"/>
<proteinExistence type="predicted"/>
<dbReference type="AlphaFoldDB" id="A0A344UV04"/>
<organism evidence="1 2">
    <name type="scientific">Acidipropionibacterium virtanenii</name>
    <dbReference type="NCBI Taxonomy" id="2057246"/>
    <lineage>
        <taxon>Bacteria</taxon>
        <taxon>Bacillati</taxon>
        <taxon>Actinomycetota</taxon>
        <taxon>Actinomycetes</taxon>
        <taxon>Propionibacteriales</taxon>
        <taxon>Propionibacteriaceae</taxon>
        <taxon>Acidipropionibacterium</taxon>
    </lineage>
</organism>
<sequence>MTTQIAVRLPDDVVSWVDSQVSGGAAPSRAAVVSHALEREFRRAAAERDAQILRENPNDDLDGFVSWTAEHFTMDEDPES</sequence>
<name>A0A344UV04_9ACTN</name>
<keyword evidence="2" id="KW-1185">Reference proteome</keyword>
<dbReference type="EMBL" id="CP025198">
    <property type="protein sequence ID" value="AXE39102.1"/>
    <property type="molecule type" value="Genomic_DNA"/>
</dbReference>
<accession>A0A344UV04</accession>
<dbReference type="OrthoDB" id="3541837at2"/>
<dbReference type="RefSeq" id="WP_114045005.1">
    <property type="nucleotide sequence ID" value="NZ_CP025198.1"/>
</dbReference>
<protein>
    <submittedName>
        <fullName evidence="1">Antitoxin MazE3</fullName>
    </submittedName>
</protein>
<gene>
    <name evidence="1" type="primary">mazE3</name>
    <name evidence="1" type="ORF">JS278_01946</name>
</gene>
<dbReference type="Proteomes" id="UP000251995">
    <property type="component" value="Chromosome"/>
</dbReference>